<feature type="compositionally biased region" description="Basic residues" evidence="1">
    <location>
        <begin position="56"/>
        <end position="68"/>
    </location>
</feature>
<keyword evidence="3" id="KW-1185">Reference proteome</keyword>
<dbReference type="InterPro" id="IPR045468">
    <property type="entry name" value="DUF6496"/>
</dbReference>
<gene>
    <name evidence="2" type="ORF">SLNSH_03625</name>
</gene>
<accession>A0A2T1HXP4</accession>
<evidence type="ECO:0000313" key="3">
    <source>
        <dbReference type="Proteomes" id="UP000239772"/>
    </source>
</evidence>
<evidence type="ECO:0008006" key="4">
    <source>
        <dbReference type="Google" id="ProtNLM"/>
    </source>
</evidence>
<evidence type="ECO:0000313" key="2">
    <source>
        <dbReference type="EMBL" id="PSC06384.1"/>
    </source>
</evidence>
<name>A0A2T1HXP4_9HYPH</name>
<sequence length="124" mass="13950">MPKESEGQKKTVERVMHEFKHGELEQRGGRKVKNPKQAIAIALHEAGASNRESPKKNAKALARTKQKERRGETAMAEKEGKTAQRKITGDGGRTKSELYAEARKRDIPGRSRMSKAQLQRALHH</sequence>
<feature type="region of interest" description="Disordered" evidence="1">
    <location>
        <begin position="45"/>
        <end position="124"/>
    </location>
</feature>
<comment type="caution">
    <text evidence="2">The sequence shown here is derived from an EMBL/GenBank/DDBJ whole genome shotgun (WGS) entry which is preliminary data.</text>
</comment>
<organism evidence="2 3">
    <name type="scientific">Alsobacter soli</name>
    <dbReference type="NCBI Taxonomy" id="2109933"/>
    <lineage>
        <taxon>Bacteria</taxon>
        <taxon>Pseudomonadati</taxon>
        <taxon>Pseudomonadota</taxon>
        <taxon>Alphaproteobacteria</taxon>
        <taxon>Hyphomicrobiales</taxon>
        <taxon>Alsobacteraceae</taxon>
        <taxon>Alsobacter</taxon>
    </lineage>
</organism>
<dbReference type="Proteomes" id="UP000239772">
    <property type="component" value="Unassembled WGS sequence"/>
</dbReference>
<dbReference type="AlphaFoldDB" id="A0A2T1HXP4"/>
<reference evidence="3" key="1">
    <citation type="submission" date="2018-03" db="EMBL/GenBank/DDBJ databases">
        <authorList>
            <person name="Sun L."/>
            <person name="Liu H."/>
            <person name="Chen W."/>
            <person name="Huang K."/>
            <person name="Liu W."/>
            <person name="Gao X."/>
        </authorList>
    </citation>
    <scope>NUCLEOTIDE SEQUENCE [LARGE SCALE GENOMIC DNA]</scope>
    <source>
        <strain evidence="3">SH9</strain>
    </source>
</reference>
<dbReference type="OrthoDB" id="791686at2"/>
<protein>
    <recommendedName>
        <fullName evidence="4">Plasmid stabilization protein</fullName>
    </recommendedName>
</protein>
<dbReference type="Pfam" id="PF20106">
    <property type="entry name" value="DUF6496"/>
    <property type="match status" value="1"/>
</dbReference>
<evidence type="ECO:0000256" key="1">
    <source>
        <dbReference type="SAM" id="MobiDB-lite"/>
    </source>
</evidence>
<dbReference type="EMBL" id="PVZS01000003">
    <property type="protein sequence ID" value="PSC06384.1"/>
    <property type="molecule type" value="Genomic_DNA"/>
</dbReference>
<feature type="compositionally biased region" description="Basic and acidic residues" evidence="1">
    <location>
        <begin position="69"/>
        <end position="82"/>
    </location>
</feature>
<proteinExistence type="predicted"/>
<feature type="compositionally biased region" description="Basic and acidic residues" evidence="1">
    <location>
        <begin position="92"/>
        <end position="109"/>
    </location>
</feature>